<dbReference type="SUPFAM" id="SSF90123">
    <property type="entry name" value="ABC transporter transmembrane region"/>
    <property type="match status" value="1"/>
</dbReference>
<accession>A0AAE3QEF4</accession>
<evidence type="ECO:0000256" key="1">
    <source>
        <dbReference type="ARBA" id="ARBA00004651"/>
    </source>
</evidence>
<keyword evidence="3" id="KW-0547">Nucleotide-binding</keyword>
<feature type="region of interest" description="Disordered" evidence="7">
    <location>
        <begin position="1"/>
        <end position="50"/>
    </location>
</feature>
<dbReference type="Pfam" id="PF00005">
    <property type="entry name" value="ABC_tran"/>
    <property type="match status" value="1"/>
</dbReference>
<evidence type="ECO:0000256" key="2">
    <source>
        <dbReference type="ARBA" id="ARBA00022692"/>
    </source>
</evidence>
<dbReference type="NCBIfam" id="TIGR02857">
    <property type="entry name" value="CydD"/>
    <property type="match status" value="1"/>
</dbReference>
<comment type="subcellular location">
    <subcellularLocation>
        <location evidence="1">Cell membrane</location>
        <topology evidence="1">Multi-pass membrane protein</topology>
    </subcellularLocation>
</comment>
<organism evidence="11 12">
    <name type="scientific">Ferirhizobium litorale</name>
    <dbReference type="NCBI Taxonomy" id="2927786"/>
    <lineage>
        <taxon>Bacteria</taxon>
        <taxon>Pseudomonadati</taxon>
        <taxon>Pseudomonadota</taxon>
        <taxon>Alphaproteobacteria</taxon>
        <taxon>Hyphomicrobiales</taxon>
        <taxon>Rhizobiaceae</taxon>
        <taxon>Ferirhizobium</taxon>
    </lineage>
</organism>
<dbReference type="CDD" id="cd03228">
    <property type="entry name" value="ABCC_MRP_Like"/>
    <property type="match status" value="1"/>
</dbReference>
<dbReference type="PANTHER" id="PTHR24221:SF654">
    <property type="entry name" value="ATP-BINDING CASSETTE SUB-FAMILY B MEMBER 6"/>
    <property type="match status" value="1"/>
</dbReference>
<reference evidence="11" key="1">
    <citation type="submission" date="2022-03" db="EMBL/GenBank/DDBJ databases">
        <title>Fererhizobium litorale gen. nov., sp. nov., isolated from sandy sediments of the Sea of Japan seashore.</title>
        <authorList>
            <person name="Romanenko L."/>
            <person name="Kurilenko V."/>
            <person name="Otstavnykh N."/>
            <person name="Svetashev V."/>
            <person name="Tekutyeva L."/>
            <person name="Isaeva M."/>
            <person name="Mikhailov V."/>
        </authorList>
    </citation>
    <scope>NUCLEOTIDE SEQUENCE</scope>
    <source>
        <strain evidence="11">KMM 9576</strain>
    </source>
</reference>
<evidence type="ECO:0000256" key="7">
    <source>
        <dbReference type="SAM" id="MobiDB-lite"/>
    </source>
</evidence>
<dbReference type="SUPFAM" id="SSF52540">
    <property type="entry name" value="P-loop containing nucleoside triphosphate hydrolases"/>
    <property type="match status" value="1"/>
</dbReference>
<dbReference type="InterPro" id="IPR003593">
    <property type="entry name" value="AAA+_ATPase"/>
</dbReference>
<keyword evidence="4" id="KW-0067">ATP-binding</keyword>
<evidence type="ECO:0000256" key="3">
    <source>
        <dbReference type="ARBA" id="ARBA00022741"/>
    </source>
</evidence>
<evidence type="ECO:0000313" key="11">
    <source>
        <dbReference type="EMBL" id="MDI7922500.1"/>
    </source>
</evidence>
<evidence type="ECO:0000256" key="8">
    <source>
        <dbReference type="SAM" id="Phobius"/>
    </source>
</evidence>
<dbReference type="AlphaFoldDB" id="A0AAE3QEF4"/>
<dbReference type="InterPro" id="IPR039421">
    <property type="entry name" value="Type_1_exporter"/>
</dbReference>
<sequence length="602" mass="63308">MDASSLSAVEMPPLERRDPDLEGSTAVTRRKDQVEQISSTSTREKTPTALTAHRGSSTLAALLQTLAALLWAPQACAIAYAVGGIAAGEDFGAVLAPALVIVAAGIARTALDATGGRLAFSNARRRLSDARRTAIAALAARSPIDIDRAPSGLAASVLAEQAEALVPYLARFHIARLKATVVPIAFFLCILPFSWIAALVLLLAAPLIPVFMALIGMKAQAASERQLAETGGMNAFLLDRLRGLATIRALGAVDLTSGRLRADAESLHERTMAVLRIAFLSSAVLELFAALGVAMTAVYIGFHLLGELNFGAWGSKLTLSEGLFILLLAPAFLEPLRELSAVWHDRAAGEAAFRGLHSLNEGGIDLPGATTPLVPGQRQVDRRAPHVSLEQVSFRYPGSSVPVPDDFNLDIAPGEHVAILGPSGTGKSTLLALIAGLALPEAGRVRIGETTLDNMTAPILRRHMAWIGQRPHIFSGTFATNITLGDKTIDQDRISLALRAMSLDALAETDRNRTIGEGGAGLSGGEALRLVLARAAARTKATLILADEPTAHLDTQTATEITDGLLAIATGKTLIVATHDPVLAARMDRIVNLQPGSGEVQQ</sequence>
<dbReference type="InterPro" id="IPR011527">
    <property type="entry name" value="ABC1_TM_dom"/>
</dbReference>
<dbReference type="Gene3D" id="3.40.50.300">
    <property type="entry name" value="P-loop containing nucleotide triphosphate hydrolases"/>
    <property type="match status" value="1"/>
</dbReference>
<dbReference type="PROSITE" id="PS50893">
    <property type="entry name" value="ABC_TRANSPORTER_2"/>
    <property type="match status" value="1"/>
</dbReference>
<comment type="caution">
    <text evidence="11">The sequence shown here is derived from an EMBL/GenBank/DDBJ whole genome shotgun (WGS) entry which is preliminary data.</text>
</comment>
<dbReference type="PROSITE" id="PS50929">
    <property type="entry name" value="ABC_TM1F"/>
    <property type="match status" value="1"/>
</dbReference>
<feature type="domain" description="ABC transporter" evidence="9">
    <location>
        <begin position="387"/>
        <end position="600"/>
    </location>
</feature>
<dbReference type="Proteomes" id="UP001161580">
    <property type="component" value="Unassembled WGS sequence"/>
</dbReference>
<dbReference type="GO" id="GO:0042883">
    <property type="term" value="P:cysteine transport"/>
    <property type="evidence" value="ECO:0007669"/>
    <property type="project" value="InterPro"/>
</dbReference>
<keyword evidence="12" id="KW-1185">Reference proteome</keyword>
<dbReference type="InterPro" id="IPR003439">
    <property type="entry name" value="ABC_transporter-like_ATP-bd"/>
</dbReference>
<keyword evidence="5 8" id="KW-1133">Transmembrane helix</keyword>
<evidence type="ECO:0000256" key="4">
    <source>
        <dbReference type="ARBA" id="ARBA00022840"/>
    </source>
</evidence>
<dbReference type="CDD" id="cd18584">
    <property type="entry name" value="ABC_6TM_AarD_CydD"/>
    <property type="match status" value="1"/>
</dbReference>
<keyword evidence="6 8" id="KW-0472">Membrane</keyword>
<dbReference type="EMBL" id="JALDYZ010000004">
    <property type="protein sequence ID" value="MDI7922500.1"/>
    <property type="molecule type" value="Genomic_DNA"/>
</dbReference>
<dbReference type="GO" id="GO:0140359">
    <property type="term" value="F:ABC-type transporter activity"/>
    <property type="evidence" value="ECO:0007669"/>
    <property type="project" value="InterPro"/>
</dbReference>
<evidence type="ECO:0000259" key="10">
    <source>
        <dbReference type="PROSITE" id="PS50929"/>
    </source>
</evidence>
<dbReference type="SMART" id="SM00382">
    <property type="entry name" value="AAA"/>
    <property type="match status" value="1"/>
</dbReference>
<dbReference type="GO" id="GO:0005886">
    <property type="term" value="C:plasma membrane"/>
    <property type="evidence" value="ECO:0007669"/>
    <property type="project" value="UniProtKB-SubCell"/>
</dbReference>
<feature type="transmembrane region" description="Helical" evidence="8">
    <location>
        <begin position="184"/>
        <end position="215"/>
    </location>
</feature>
<evidence type="ECO:0000313" key="12">
    <source>
        <dbReference type="Proteomes" id="UP001161580"/>
    </source>
</evidence>
<evidence type="ECO:0000256" key="5">
    <source>
        <dbReference type="ARBA" id="ARBA00022989"/>
    </source>
</evidence>
<dbReference type="GO" id="GO:0005524">
    <property type="term" value="F:ATP binding"/>
    <property type="evidence" value="ECO:0007669"/>
    <property type="project" value="UniProtKB-KW"/>
</dbReference>
<name>A0AAE3QEF4_9HYPH</name>
<protein>
    <submittedName>
        <fullName evidence="11">Thiol reductant ABC exporter subunit CydD</fullName>
    </submittedName>
</protein>
<dbReference type="Gene3D" id="1.20.1560.10">
    <property type="entry name" value="ABC transporter type 1, transmembrane domain"/>
    <property type="match status" value="1"/>
</dbReference>
<dbReference type="InterPro" id="IPR027417">
    <property type="entry name" value="P-loop_NTPase"/>
</dbReference>
<feature type="transmembrane region" description="Helical" evidence="8">
    <location>
        <begin position="277"/>
        <end position="301"/>
    </location>
</feature>
<proteinExistence type="predicted"/>
<dbReference type="GO" id="GO:0016887">
    <property type="term" value="F:ATP hydrolysis activity"/>
    <property type="evidence" value="ECO:0007669"/>
    <property type="project" value="InterPro"/>
</dbReference>
<dbReference type="InterPro" id="IPR036640">
    <property type="entry name" value="ABC1_TM_sf"/>
</dbReference>
<dbReference type="InterPro" id="IPR014216">
    <property type="entry name" value="ABC_transptr_CydD"/>
</dbReference>
<evidence type="ECO:0000256" key="6">
    <source>
        <dbReference type="ARBA" id="ARBA00023136"/>
    </source>
</evidence>
<dbReference type="PANTHER" id="PTHR24221">
    <property type="entry name" value="ATP-BINDING CASSETTE SUB-FAMILY B"/>
    <property type="match status" value="1"/>
</dbReference>
<dbReference type="Pfam" id="PF00664">
    <property type="entry name" value="ABC_membrane"/>
    <property type="match status" value="1"/>
</dbReference>
<feature type="domain" description="ABC transmembrane type-1" evidence="10">
    <location>
        <begin position="59"/>
        <end position="348"/>
    </location>
</feature>
<gene>
    <name evidence="11" type="primary">cydD</name>
    <name evidence="11" type="ORF">MRS75_10425</name>
</gene>
<dbReference type="RefSeq" id="WP_311794346.1">
    <property type="nucleotide sequence ID" value="NZ_JALDYZ010000004.1"/>
</dbReference>
<evidence type="ECO:0000259" key="9">
    <source>
        <dbReference type="PROSITE" id="PS50893"/>
    </source>
</evidence>
<keyword evidence="2 8" id="KW-0812">Transmembrane</keyword>